<gene>
    <name evidence="1" type="ORF">LCGC14_0459410</name>
</gene>
<organism evidence="1">
    <name type="scientific">marine sediment metagenome</name>
    <dbReference type="NCBI Taxonomy" id="412755"/>
    <lineage>
        <taxon>unclassified sequences</taxon>
        <taxon>metagenomes</taxon>
        <taxon>ecological metagenomes</taxon>
    </lineage>
</organism>
<sequence length="115" mass="13469">MSALIDDMSELMERTEHAERLLMLCIKHFNNYAFVHNDHSIGTAAHDGRAVKDLAGLVEVEEWWKERQKNDKEAQTKELQRLANGIWECYENNNKYIDPTDVQRIVELARNARVE</sequence>
<reference evidence="1" key="1">
    <citation type="journal article" date="2015" name="Nature">
        <title>Complex archaea that bridge the gap between prokaryotes and eukaryotes.</title>
        <authorList>
            <person name="Spang A."/>
            <person name="Saw J.H."/>
            <person name="Jorgensen S.L."/>
            <person name="Zaremba-Niedzwiedzka K."/>
            <person name="Martijn J."/>
            <person name="Lind A.E."/>
            <person name="van Eijk R."/>
            <person name="Schleper C."/>
            <person name="Guy L."/>
            <person name="Ettema T.J."/>
        </authorList>
    </citation>
    <scope>NUCLEOTIDE SEQUENCE</scope>
</reference>
<proteinExistence type="predicted"/>
<comment type="caution">
    <text evidence="1">The sequence shown here is derived from an EMBL/GenBank/DDBJ whole genome shotgun (WGS) entry which is preliminary data.</text>
</comment>
<name>A0A0F9SYF4_9ZZZZ</name>
<dbReference type="EMBL" id="LAZR01000468">
    <property type="protein sequence ID" value="KKN67682.1"/>
    <property type="molecule type" value="Genomic_DNA"/>
</dbReference>
<protein>
    <submittedName>
        <fullName evidence="1">Uncharacterized protein</fullName>
    </submittedName>
</protein>
<dbReference type="AlphaFoldDB" id="A0A0F9SYF4"/>
<accession>A0A0F9SYF4</accession>
<evidence type="ECO:0000313" key="1">
    <source>
        <dbReference type="EMBL" id="KKN67682.1"/>
    </source>
</evidence>